<keyword evidence="3" id="KW-0808">Transferase</keyword>
<dbReference type="PANTHER" id="PTHR12227">
    <property type="entry name" value="GLYCERATE KINASE"/>
    <property type="match status" value="1"/>
</dbReference>
<dbReference type="InterPro" id="IPR039760">
    <property type="entry name" value="MOFRL_protein"/>
</dbReference>
<dbReference type="AlphaFoldDB" id="A0A6J4VNQ1"/>
<dbReference type="GO" id="GO:0005737">
    <property type="term" value="C:cytoplasm"/>
    <property type="evidence" value="ECO:0007669"/>
    <property type="project" value="TreeGrafter"/>
</dbReference>
<dbReference type="Gene3D" id="3.40.50.10180">
    <property type="entry name" value="Glycerate kinase, MOFRL-like N-terminal domain"/>
    <property type="match status" value="1"/>
</dbReference>
<dbReference type="GO" id="GO:0008887">
    <property type="term" value="F:glycerate kinase activity"/>
    <property type="evidence" value="ECO:0007669"/>
    <property type="project" value="InterPro"/>
</dbReference>
<dbReference type="PANTHER" id="PTHR12227:SF0">
    <property type="entry name" value="GLYCERATE KINASE"/>
    <property type="match status" value="1"/>
</dbReference>
<evidence type="ECO:0000259" key="1">
    <source>
        <dbReference type="Pfam" id="PF05161"/>
    </source>
</evidence>
<feature type="domain" description="MOFRL-associated" evidence="2">
    <location>
        <begin position="10"/>
        <end position="244"/>
    </location>
</feature>
<dbReference type="EC" id="2.7.1.165" evidence="3"/>
<evidence type="ECO:0000313" key="3">
    <source>
        <dbReference type="EMBL" id="CAA9583307.1"/>
    </source>
</evidence>
<dbReference type="Gene3D" id="3.40.1480.10">
    <property type="entry name" value="MOFRL domain"/>
    <property type="match status" value="1"/>
</dbReference>
<organism evidence="3">
    <name type="scientific">uncultured Thermomicrobiales bacterium</name>
    <dbReference type="NCBI Taxonomy" id="1645740"/>
    <lineage>
        <taxon>Bacteria</taxon>
        <taxon>Pseudomonadati</taxon>
        <taxon>Thermomicrobiota</taxon>
        <taxon>Thermomicrobia</taxon>
        <taxon>Thermomicrobiales</taxon>
        <taxon>environmental samples</taxon>
    </lineage>
</organism>
<dbReference type="Pfam" id="PF13660">
    <property type="entry name" value="DUF4147"/>
    <property type="match status" value="1"/>
</dbReference>
<evidence type="ECO:0000259" key="2">
    <source>
        <dbReference type="Pfam" id="PF13660"/>
    </source>
</evidence>
<feature type="domain" description="MOFRL" evidence="1">
    <location>
        <begin position="317"/>
        <end position="423"/>
    </location>
</feature>
<protein>
    <submittedName>
        <fullName evidence="3">D-glycerate 2-kinase</fullName>
        <ecNumber evidence="3">2.7.1.165</ecNumber>
    </submittedName>
</protein>
<sequence length="442" mass="46077">MNRATTAIGRWFQAALVTVDPRVAVEQALECEGRRLSVAGRSFDVRGSIVVVAVGKAALPMALAAAGVCRDVVATGLLITKEGHLVGRPPGGWRAYEASHPIPDERGVAATQRALDLLAELDEDDLVLALISGGGSALLEAPVPPVTLAQMRRTTDLLLKAGAPIQDLNAVRTPLSLVKGGGLRRAAPKTPFVTLALSDVLGNDPKVIASGPTIPVQPNPERAFELIRRYGLDDSVPEPVLSVLRFRQGEPSPRVTAEDDAIVIVGDNDVALQGMRTAIQGDGLTADLVWREQGGEARDLGRAWVNVCRDASPKTDVVLGGGEATVTVRGSGTGGRNTEFALAAALELERTAESGWAIASLATDGQDGPTGVAGAVVDGQTLERARRTGLNPELALADNDSLSVFQAAGGLVAPGPTGTNVNDLYVGVRLAALDRIRWVVRG</sequence>
<dbReference type="InterPro" id="IPR025286">
    <property type="entry name" value="MOFRL_assoc_dom"/>
</dbReference>
<dbReference type="InterPro" id="IPR038614">
    <property type="entry name" value="GK_N_sf"/>
</dbReference>
<dbReference type="Pfam" id="PF05161">
    <property type="entry name" value="MOFRL"/>
    <property type="match status" value="1"/>
</dbReference>
<dbReference type="InterPro" id="IPR037035">
    <property type="entry name" value="GK-like_C_sf"/>
</dbReference>
<accession>A0A6J4VNQ1</accession>
<dbReference type="SUPFAM" id="SSF82544">
    <property type="entry name" value="GckA/TtuD-like"/>
    <property type="match status" value="1"/>
</dbReference>
<dbReference type="GO" id="GO:0043798">
    <property type="term" value="F:glycerate 2-kinase activity"/>
    <property type="evidence" value="ECO:0007669"/>
    <property type="project" value="UniProtKB-EC"/>
</dbReference>
<dbReference type="InterPro" id="IPR007835">
    <property type="entry name" value="MOFRL"/>
</dbReference>
<name>A0A6J4VNQ1_9BACT</name>
<keyword evidence="3" id="KW-0418">Kinase</keyword>
<proteinExistence type="predicted"/>
<dbReference type="EMBL" id="CADCWF010000362">
    <property type="protein sequence ID" value="CAA9583307.1"/>
    <property type="molecule type" value="Genomic_DNA"/>
</dbReference>
<reference evidence="3" key="1">
    <citation type="submission" date="2020-02" db="EMBL/GenBank/DDBJ databases">
        <authorList>
            <person name="Meier V. D."/>
        </authorList>
    </citation>
    <scope>NUCLEOTIDE SEQUENCE</scope>
    <source>
        <strain evidence="3">AVDCRST_MAG59</strain>
    </source>
</reference>
<gene>
    <name evidence="3" type="ORF">AVDCRST_MAG59-5099</name>
</gene>